<proteinExistence type="inferred from homology"/>
<evidence type="ECO:0000256" key="3">
    <source>
        <dbReference type="ARBA" id="ARBA00022525"/>
    </source>
</evidence>
<dbReference type="InterPro" id="IPR000734">
    <property type="entry name" value="TAG_lipase"/>
</dbReference>
<dbReference type="GO" id="GO:0016298">
    <property type="term" value="F:lipase activity"/>
    <property type="evidence" value="ECO:0007669"/>
    <property type="project" value="InterPro"/>
</dbReference>
<dbReference type="GO" id="GO:0005615">
    <property type="term" value="C:extracellular space"/>
    <property type="evidence" value="ECO:0007669"/>
    <property type="project" value="TreeGrafter"/>
</dbReference>
<comment type="caution">
    <text evidence="7">The sequence shown here is derived from an EMBL/GenBank/DDBJ whole genome shotgun (WGS) entry which is preliminary data.</text>
</comment>
<gene>
    <name evidence="7" type="ORF">WA026_002861</name>
</gene>
<feature type="domain" description="Lipase" evidence="6">
    <location>
        <begin position="52"/>
        <end position="332"/>
    </location>
</feature>
<evidence type="ECO:0000313" key="8">
    <source>
        <dbReference type="Proteomes" id="UP001431783"/>
    </source>
</evidence>
<evidence type="ECO:0000256" key="1">
    <source>
        <dbReference type="ARBA" id="ARBA00004613"/>
    </source>
</evidence>
<dbReference type="PANTHER" id="PTHR11610:SF173">
    <property type="entry name" value="LIPASE DOMAIN-CONTAINING PROTEIN-RELATED"/>
    <property type="match status" value="1"/>
</dbReference>
<dbReference type="EMBL" id="JARQZJ010000001">
    <property type="protein sequence ID" value="KAK9869103.1"/>
    <property type="molecule type" value="Genomic_DNA"/>
</dbReference>
<dbReference type="InterPro" id="IPR029058">
    <property type="entry name" value="AB_hydrolase_fold"/>
</dbReference>
<dbReference type="Gene3D" id="3.40.50.1820">
    <property type="entry name" value="alpha/beta hydrolase"/>
    <property type="match status" value="1"/>
</dbReference>
<evidence type="ECO:0000313" key="7">
    <source>
        <dbReference type="EMBL" id="KAK9869103.1"/>
    </source>
</evidence>
<keyword evidence="5" id="KW-0732">Signal</keyword>
<evidence type="ECO:0000259" key="6">
    <source>
        <dbReference type="Pfam" id="PF00151"/>
    </source>
</evidence>
<dbReference type="GO" id="GO:0017171">
    <property type="term" value="F:serine hydrolase activity"/>
    <property type="evidence" value="ECO:0007669"/>
    <property type="project" value="TreeGrafter"/>
</dbReference>
<sequence>MKSIFLWLFIFNFKLSGISCGILSDLEDGLSSIVRKIIFTVPKLLEDTIKLDDLEFVIFNSTNRGNEIALNATNPTQLANSTGDVFFLVHGWLVSLEYNPWYTGVTDSLLKRYPDSNIVQVGWDVGSTRFYSFAAFSTDKVGQFIAEVMNKLVKEQGIPLSKIVCIGHSLGANVCSFVGRHIKEMLDAKISRIVALDPAGPLFGSVTDPQGVTANDAEVVHVVHTDEGSLGFDGPCGTIDFFPNGGAHQPGCKEISLLNPIKLVELFYCSHYRSFYYLMEAVAQPGSFKASKCSDEEELNKGNCSGIQVEMGDLKTTETGLFYLKTNSEYPFSNNSWQNP</sequence>
<dbReference type="Pfam" id="PF00151">
    <property type="entry name" value="Lipase"/>
    <property type="match status" value="1"/>
</dbReference>
<organism evidence="7 8">
    <name type="scientific">Henosepilachna vigintioctopunctata</name>
    <dbReference type="NCBI Taxonomy" id="420089"/>
    <lineage>
        <taxon>Eukaryota</taxon>
        <taxon>Metazoa</taxon>
        <taxon>Ecdysozoa</taxon>
        <taxon>Arthropoda</taxon>
        <taxon>Hexapoda</taxon>
        <taxon>Insecta</taxon>
        <taxon>Pterygota</taxon>
        <taxon>Neoptera</taxon>
        <taxon>Endopterygota</taxon>
        <taxon>Coleoptera</taxon>
        <taxon>Polyphaga</taxon>
        <taxon>Cucujiformia</taxon>
        <taxon>Coccinelloidea</taxon>
        <taxon>Coccinellidae</taxon>
        <taxon>Epilachninae</taxon>
        <taxon>Epilachnini</taxon>
        <taxon>Henosepilachna</taxon>
    </lineage>
</organism>
<evidence type="ECO:0000256" key="5">
    <source>
        <dbReference type="SAM" id="SignalP"/>
    </source>
</evidence>
<dbReference type="SUPFAM" id="SSF53474">
    <property type="entry name" value="alpha/beta-Hydrolases"/>
    <property type="match status" value="1"/>
</dbReference>
<accession>A0AAW1TLG6</accession>
<evidence type="ECO:0000256" key="4">
    <source>
        <dbReference type="RuleBase" id="RU004262"/>
    </source>
</evidence>
<keyword evidence="8" id="KW-1185">Reference proteome</keyword>
<comment type="similarity">
    <text evidence="2 4">Belongs to the AB hydrolase superfamily. Lipase family.</text>
</comment>
<dbReference type="PRINTS" id="PR00821">
    <property type="entry name" value="TAGLIPASE"/>
</dbReference>
<feature type="signal peptide" evidence="5">
    <location>
        <begin position="1"/>
        <end position="20"/>
    </location>
</feature>
<keyword evidence="3" id="KW-0964">Secreted</keyword>
<protein>
    <recommendedName>
        <fullName evidence="6">Lipase domain-containing protein</fullName>
    </recommendedName>
</protein>
<comment type="subcellular location">
    <subcellularLocation>
        <location evidence="1">Secreted</location>
    </subcellularLocation>
</comment>
<reference evidence="7 8" key="1">
    <citation type="submission" date="2023-03" db="EMBL/GenBank/DDBJ databases">
        <title>Genome insight into feeding habits of ladybird beetles.</title>
        <authorList>
            <person name="Li H.-S."/>
            <person name="Huang Y.-H."/>
            <person name="Pang H."/>
        </authorList>
    </citation>
    <scope>NUCLEOTIDE SEQUENCE [LARGE SCALE GENOMIC DNA]</scope>
    <source>
        <strain evidence="7">SYSU_2023b</strain>
        <tissue evidence="7">Whole body</tissue>
    </source>
</reference>
<dbReference type="AlphaFoldDB" id="A0AAW1TLG6"/>
<dbReference type="GO" id="GO:0016042">
    <property type="term" value="P:lipid catabolic process"/>
    <property type="evidence" value="ECO:0007669"/>
    <property type="project" value="TreeGrafter"/>
</dbReference>
<evidence type="ECO:0000256" key="2">
    <source>
        <dbReference type="ARBA" id="ARBA00010701"/>
    </source>
</evidence>
<feature type="chain" id="PRO_5043867263" description="Lipase domain-containing protein" evidence="5">
    <location>
        <begin position="21"/>
        <end position="340"/>
    </location>
</feature>
<dbReference type="InterPro" id="IPR013818">
    <property type="entry name" value="Lipase"/>
</dbReference>
<dbReference type="PANTHER" id="PTHR11610">
    <property type="entry name" value="LIPASE"/>
    <property type="match status" value="1"/>
</dbReference>
<name>A0AAW1TLG6_9CUCU</name>
<dbReference type="Proteomes" id="UP001431783">
    <property type="component" value="Unassembled WGS sequence"/>
</dbReference>